<dbReference type="EMBL" id="QXFT01000512">
    <property type="protein sequence ID" value="KAE9341931.1"/>
    <property type="molecule type" value="Genomic_DNA"/>
</dbReference>
<dbReference type="Proteomes" id="UP000434957">
    <property type="component" value="Unassembled WGS sequence"/>
</dbReference>
<dbReference type="AlphaFoldDB" id="A0A6A3N1K4"/>
<evidence type="ECO:0000313" key="1">
    <source>
        <dbReference type="EMBL" id="KAE9035215.1"/>
    </source>
</evidence>
<organism evidence="1 3">
    <name type="scientific">Phytophthora rubi</name>
    <dbReference type="NCBI Taxonomy" id="129364"/>
    <lineage>
        <taxon>Eukaryota</taxon>
        <taxon>Sar</taxon>
        <taxon>Stramenopiles</taxon>
        <taxon>Oomycota</taxon>
        <taxon>Peronosporomycetes</taxon>
        <taxon>Peronosporales</taxon>
        <taxon>Peronosporaceae</taxon>
        <taxon>Phytophthora</taxon>
    </lineage>
</organism>
<accession>A0A6A3N1K4</accession>
<proteinExistence type="predicted"/>
<name>A0A6A3N1K4_9STRA</name>
<protein>
    <submittedName>
        <fullName evidence="1">Uncharacterized protein</fullName>
    </submittedName>
</protein>
<evidence type="ECO:0000313" key="4">
    <source>
        <dbReference type="Proteomes" id="UP000434957"/>
    </source>
</evidence>
<evidence type="ECO:0000313" key="2">
    <source>
        <dbReference type="EMBL" id="KAE9341931.1"/>
    </source>
</evidence>
<evidence type="ECO:0000313" key="3">
    <source>
        <dbReference type="Proteomes" id="UP000429607"/>
    </source>
</evidence>
<sequence length="58" mass="6080">MSLCVLHSLLCPPSELSCRGHLSRNGVSGGVLQHSTSNSHNMQCLMQAQQSLAGSGTQ</sequence>
<reference evidence="1 3" key="1">
    <citation type="submission" date="2018-09" db="EMBL/GenBank/DDBJ databases">
        <title>Genomic investigation of the strawberry pathogen Phytophthora fragariae indicates pathogenicity is determined by transcriptional variation in three key races.</title>
        <authorList>
            <person name="Adams T.M."/>
            <person name="Armitage A.D."/>
            <person name="Sobczyk M.K."/>
            <person name="Bates H.J."/>
            <person name="Dunwell J.M."/>
            <person name="Nellist C.F."/>
            <person name="Harrison R.J."/>
        </authorList>
    </citation>
    <scope>NUCLEOTIDE SEQUENCE [LARGE SCALE GENOMIC DNA]</scope>
    <source>
        <strain evidence="1 3">SCRP249</strain>
        <strain evidence="2 4">SCRP333</strain>
    </source>
</reference>
<dbReference type="Proteomes" id="UP000429607">
    <property type="component" value="Unassembled WGS sequence"/>
</dbReference>
<dbReference type="EMBL" id="QXFV01000519">
    <property type="protein sequence ID" value="KAE9035215.1"/>
    <property type="molecule type" value="Genomic_DNA"/>
</dbReference>
<comment type="caution">
    <text evidence="1">The sequence shown here is derived from an EMBL/GenBank/DDBJ whole genome shotgun (WGS) entry which is preliminary data.</text>
</comment>
<gene>
    <name evidence="1" type="ORF">PR001_g9400</name>
    <name evidence="2" type="ORF">PR003_g9730</name>
</gene>
<keyword evidence="4" id="KW-1185">Reference proteome</keyword>